<name>A0A517KZ90_9PEZI</name>
<evidence type="ECO:0000256" key="1">
    <source>
        <dbReference type="SAM" id="Phobius"/>
    </source>
</evidence>
<dbReference type="Proteomes" id="UP000316270">
    <property type="component" value="Chromosome 2"/>
</dbReference>
<keyword evidence="3" id="KW-1185">Reference proteome</keyword>
<evidence type="ECO:0000313" key="3">
    <source>
        <dbReference type="Proteomes" id="UP000316270"/>
    </source>
</evidence>
<proteinExistence type="predicted"/>
<protein>
    <submittedName>
        <fullName evidence="2">Uncharacterized protein</fullName>
    </submittedName>
</protein>
<keyword evidence="1" id="KW-0472">Membrane</keyword>
<reference evidence="2 3" key="1">
    <citation type="submission" date="2019-07" db="EMBL/GenBank/DDBJ databases">
        <title>Finished genome of Venturia effusa.</title>
        <authorList>
            <person name="Young C.A."/>
            <person name="Cox M.P."/>
            <person name="Ganley A.R.D."/>
            <person name="David W.J."/>
        </authorList>
    </citation>
    <scope>NUCLEOTIDE SEQUENCE [LARGE SCALE GENOMIC DNA]</scope>
    <source>
        <strain evidence="3">albino</strain>
    </source>
</reference>
<sequence length="171" mass="18657">MVILETVENKEHFEGGRLHGSISGFGRATKLGMGTLLCMLSAVVGRNWDQGLTKRSSIDGNWSAEQPSVNDPHDVLSFLQLGAELKDRLTDPSNEVFAASTVVFVLTMAWILHERQQDEFQDCFLFAGIFVGAVFGIASAFDIQESLVCVLPAGALTAILISAIYHEIWGQ</sequence>
<gene>
    <name evidence="2" type="ORF">FKW77_002860</name>
</gene>
<feature type="transmembrane region" description="Helical" evidence="1">
    <location>
        <begin position="147"/>
        <end position="165"/>
    </location>
</feature>
<keyword evidence="1" id="KW-1133">Transmembrane helix</keyword>
<feature type="transmembrane region" description="Helical" evidence="1">
    <location>
        <begin position="96"/>
        <end position="112"/>
    </location>
</feature>
<feature type="transmembrane region" description="Helical" evidence="1">
    <location>
        <begin position="124"/>
        <end position="141"/>
    </location>
</feature>
<keyword evidence="1" id="KW-0812">Transmembrane</keyword>
<accession>A0A517KZ90</accession>
<evidence type="ECO:0000313" key="2">
    <source>
        <dbReference type="EMBL" id="QDS68697.1"/>
    </source>
</evidence>
<dbReference type="AlphaFoldDB" id="A0A517KZ90"/>
<dbReference type="EMBL" id="CP042186">
    <property type="protein sequence ID" value="QDS68697.1"/>
    <property type="molecule type" value="Genomic_DNA"/>
</dbReference>
<organism evidence="2 3">
    <name type="scientific">Venturia effusa</name>
    <dbReference type="NCBI Taxonomy" id="50376"/>
    <lineage>
        <taxon>Eukaryota</taxon>
        <taxon>Fungi</taxon>
        <taxon>Dikarya</taxon>
        <taxon>Ascomycota</taxon>
        <taxon>Pezizomycotina</taxon>
        <taxon>Dothideomycetes</taxon>
        <taxon>Pleosporomycetidae</taxon>
        <taxon>Venturiales</taxon>
        <taxon>Venturiaceae</taxon>
        <taxon>Venturia</taxon>
    </lineage>
</organism>